<dbReference type="EMBL" id="JACJTC010000020">
    <property type="protein sequence ID" value="MBD2614683.1"/>
    <property type="molecule type" value="Genomic_DNA"/>
</dbReference>
<reference evidence="3 4" key="1">
    <citation type="journal article" date="2020" name="ISME J.">
        <title>Comparative genomics reveals insights into cyanobacterial evolution and habitat adaptation.</title>
        <authorList>
            <person name="Chen M.Y."/>
            <person name="Teng W.K."/>
            <person name="Zhao L."/>
            <person name="Hu C.X."/>
            <person name="Zhou Y.K."/>
            <person name="Han B.P."/>
            <person name="Song L.R."/>
            <person name="Shu W.S."/>
        </authorList>
    </citation>
    <scope>NUCLEOTIDE SEQUENCE [LARGE SCALE GENOMIC DNA]</scope>
    <source>
        <strain evidence="3 4">FACHB-252</strain>
    </source>
</reference>
<gene>
    <name evidence="3" type="ORF">H6G94_25985</name>
</gene>
<feature type="region of interest" description="Disordered" evidence="1">
    <location>
        <begin position="153"/>
        <end position="182"/>
    </location>
</feature>
<sequence length="489" mass="55464">MNDLPLLELFTKLREAGLPLGIEEYQLVLQAMQAGFGINDQAALKRLCQTLWVKSSQEKQLFEDYFELIIANDPALPTAETFHTQSEKYKISPIIRYLILGIVGVTIGLGAGFFLQKSNEKLNPIQTSELIQTLIPSQTSKLIQTLIPIQPSSQDPILLPTTKPTTNPTPQPTHTPKLNSNPSPNPNHLDWLFWSFLLVTALIFKWLARRNAKQRISESTSHPQVTPSTADSSLATKLTKTIEDEVQAVKAVLEATSRNEEILASRLILTSEYLPVSERQMKQNWRYLRQPVREGPKIELDLAATINQIGCQGLLLEPVFIPRRVNKSELLLLIDQDGSMVPFHSLSRRLAETALRGGRLGKSGIYYFHNCPIEYLYHDPHHLQAELISNIVTRICSNRTAVLIFSDAGAVRGRYNEERYELTQQFLTQMKQRVRYIAWLNPMPKKRWLGTTAGEIAHLVPMFEVSHQGLQDAIAMLRGRFANFERQII</sequence>
<evidence type="ECO:0000256" key="1">
    <source>
        <dbReference type="SAM" id="MobiDB-lite"/>
    </source>
</evidence>
<keyword evidence="2" id="KW-0472">Membrane</keyword>
<comment type="caution">
    <text evidence="3">The sequence shown here is derived from an EMBL/GenBank/DDBJ whole genome shotgun (WGS) entry which is preliminary data.</text>
</comment>
<keyword evidence="2" id="KW-0812">Transmembrane</keyword>
<dbReference type="Proteomes" id="UP000606396">
    <property type="component" value="Unassembled WGS sequence"/>
</dbReference>
<proteinExistence type="predicted"/>
<keyword evidence="2" id="KW-1133">Transmembrane helix</keyword>
<feature type="transmembrane region" description="Helical" evidence="2">
    <location>
        <begin position="191"/>
        <end position="208"/>
    </location>
</feature>
<organism evidence="3 4">
    <name type="scientific">Nostoc punctiforme FACHB-252</name>
    <dbReference type="NCBI Taxonomy" id="1357509"/>
    <lineage>
        <taxon>Bacteria</taxon>
        <taxon>Bacillati</taxon>
        <taxon>Cyanobacteriota</taxon>
        <taxon>Cyanophyceae</taxon>
        <taxon>Nostocales</taxon>
        <taxon>Nostocaceae</taxon>
        <taxon>Nostoc</taxon>
    </lineage>
</organism>
<evidence type="ECO:0000313" key="3">
    <source>
        <dbReference type="EMBL" id="MBD2614683.1"/>
    </source>
</evidence>
<accession>A0ABR8HHY2</accession>
<evidence type="ECO:0000256" key="2">
    <source>
        <dbReference type="SAM" id="Phobius"/>
    </source>
</evidence>
<protein>
    <recommendedName>
        <fullName evidence="5">VWA containing CoxE family protein</fullName>
    </recommendedName>
</protein>
<name>A0ABR8HHY2_NOSPU</name>
<dbReference type="PANTHER" id="PTHR39338:SF7">
    <property type="entry name" value="BLL6692 PROTEIN"/>
    <property type="match status" value="1"/>
</dbReference>
<evidence type="ECO:0000313" key="4">
    <source>
        <dbReference type="Proteomes" id="UP000606396"/>
    </source>
</evidence>
<feature type="transmembrane region" description="Helical" evidence="2">
    <location>
        <begin position="94"/>
        <end position="115"/>
    </location>
</feature>
<dbReference type="PANTHER" id="PTHR39338">
    <property type="entry name" value="BLL5662 PROTEIN-RELATED"/>
    <property type="match status" value="1"/>
</dbReference>
<keyword evidence="4" id="KW-1185">Reference proteome</keyword>
<evidence type="ECO:0008006" key="5">
    <source>
        <dbReference type="Google" id="ProtNLM"/>
    </source>
</evidence>